<dbReference type="PANTHER" id="PTHR10151">
    <property type="entry name" value="ECTONUCLEOTIDE PYROPHOSPHATASE/PHOSPHODIESTERASE"/>
    <property type="match status" value="1"/>
</dbReference>
<dbReference type="PANTHER" id="PTHR10151:SF120">
    <property type="entry name" value="BIS(5'-ADENOSYL)-TRIPHOSPHATASE"/>
    <property type="match status" value="1"/>
</dbReference>
<feature type="region of interest" description="Disordered" evidence="1">
    <location>
        <begin position="497"/>
        <end position="521"/>
    </location>
</feature>
<comment type="caution">
    <text evidence="2">The sequence shown here is derived from an EMBL/GenBank/DDBJ whole genome shotgun (WGS) entry which is preliminary data.</text>
</comment>
<reference evidence="2 3" key="1">
    <citation type="submission" date="2017-02" db="EMBL/GenBank/DDBJ databases">
        <title>Natronthermophilus aegyptiacus gen. nov.,sp. nov., an aerobic, extremely halophilic alkalithermophilic archaeon isolated from the athalassohaline Wadi An Natrun, Egypt.</title>
        <authorList>
            <person name="Zhao B."/>
        </authorList>
    </citation>
    <scope>NUCLEOTIDE SEQUENCE [LARGE SCALE GENOMIC DNA]</scope>
    <source>
        <strain evidence="2 3">CGMCC 1.3597</strain>
    </source>
</reference>
<evidence type="ECO:0000256" key="1">
    <source>
        <dbReference type="SAM" id="MobiDB-lite"/>
    </source>
</evidence>
<feature type="compositionally biased region" description="Acidic residues" evidence="1">
    <location>
        <begin position="512"/>
        <end position="521"/>
    </location>
</feature>
<gene>
    <name evidence="2" type="ORF">B2G88_04085</name>
</gene>
<dbReference type="AlphaFoldDB" id="A0A202ECS4"/>
<dbReference type="Pfam" id="PF01663">
    <property type="entry name" value="Phosphodiest"/>
    <property type="match status" value="1"/>
</dbReference>
<proteinExistence type="predicted"/>
<evidence type="ECO:0000313" key="2">
    <source>
        <dbReference type="EMBL" id="OVE85988.1"/>
    </source>
</evidence>
<dbReference type="Proteomes" id="UP000196084">
    <property type="component" value="Unassembled WGS sequence"/>
</dbReference>
<dbReference type="RefSeq" id="WP_087714039.1">
    <property type="nucleotide sequence ID" value="NZ_MWPH01000001.1"/>
</dbReference>
<name>A0A202ECS4_9EURY</name>
<keyword evidence="3" id="KW-1185">Reference proteome</keyword>
<dbReference type="SUPFAM" id="SSF53649">
    <property type="entry name" value="Alkaline phosphatase-like"/>
    <property type="match status" value="1"/>
</dbReference>
<dbReference type="InterPro" id="IPR017850">
    <property type="entry name" value="Alkaline_phosphatase_core_sf"/>
</dbReference>
<dbReference type="GO" id="GO:0016787">
    <property type="term" value="F:hydrolase activity"/>
    <property type="evidence" value="ECO:0007669"/>
    <property type="project" value="UniProtKB-ARBA"/>
</dbReference>
<protein>
    <submittedName>
        <fullName evidence="2">Phosphodiesterase</fullName>
    </submittedName>
</protein>
<dbReference type="OrthoDB" id="198670at2157"/>
<dbReference type="EMBL" id="MWPH01000001">
    <property type="protein sequence ID" value="OVE85988.1"/>
    <property type="molecule type" value="Genomic_DNA"/>
</dbReference>
<dbReference type="InterPro" id="IPR002591">
    <property type="entry name" value="Phosphodiest/P_Trfase"/>
</dbReference>
<organism evidence="2 3">
    <name type="scientific">Natronolimnobius baerhuensis</name>
    <dbReference type="NCBI Taxonomy" id="253108"/>
    <lineage>
        <taxon>Archaea</taxon>
        <taxon>Methanobacteriati</taxon>
        <taxon>Methanobacteriota</taxon>
        <taxon>Stenosarchaea group</taxon>
        <taxon>Halobacteria</taxon>
        <taxon>Halobacteriales</taxon>
        <taxon>Natrialbaceae</taxon>
        <taxon>Natronolimnobius</taxon>
    </lineage>
</organism>
<sequence length="532" mass="59601">MSGSTTPSERAFVLGLDGVPWRLIDQWSDDGKLPNFARLREEGASGPLESTTPATTPLAWPSIATGVWPDKHGLYGFQNLSSEYTHEMYTSHDMQQPALWEQLGPSHVGNVPMTFPPREIDGTMVTGMMTPSTDQQFTHPPELSEKLKERIPEYNISLDYPDYADRLDEFEGAVDTMLSQRREVMNLQMEEAGDDWQLFFFVYTAPDRFQHLIWDMDRILEHYKKLDDILGEVMDYTDEHDADLYVVSDHGFGEINELIYVNHILEREGYLFRREDEGTRGALASLGISRERITDMLDRVGISEEMLISNLPRSLLDTVAEQIPGDHALYDVDYDETIAFVHDAGNVYINDTERFDNGVVDPTDISKIKDELTEVFESVTDENDTTLLTVYDGDDLFPTDEDSPDLIVKGIDGYDARNGIADEPFGDTGNYAASHRSEGIVLCRGPSIDEGATLRGARVVDIAPTLLHGIGQPVPDNADGRVLFDAFDEEATPARTKVERADVLTGSSSPDGEVDEDFDDVEDRLKGLGYME</sequence>
<evidence type="ECO:0000313" key="3">
    <source>
        <dbReference type="Proteomes" id="UP000196084"/>
    </source>
</evidence>
<dbReference type="Gene3D" id="3.40.720.10">
    <property type="entry name" value="Alkaline Phosphatase, subunit A"/>
    <property type="match status" value="2"/>
</dbReference>
<accession>A0A202ECS4</accession>